<comment type="caution">
    <text evidence="1">The sequence shown here is derived from an EMBL/GenBank/DDBJ whole genome shotgun (WGS) entry which is preliminary data.</text>
</comment>
<accession>A0ABT8N9P9</accession>
<dbReference type="Pfam" id="PF10722">
    <property type="entry name" value="YbjN"/>
    <property type="match status" value="1"/>
</dbReference>
<dbReference type="InterPro" id="IPR019660">
    <property type="entry name" value="Put_sensory_transdc_reg_YbjN"/>
</dbReference>
<dbReference type="EMBL" id="JAUJWU010000001">
    <property type="protein sequence ID" value="MDN7244618.1"/>
    <property type="molecule type" value="Genomic_DNA"/>
</dbReference>
<sequence>MSNAMIFRNHLKESGIQVKEETEETGEVFFTIAVTLAIGSPVIFEVMIFEDEHVIDIRAIDFINVSSLLKRAGLHQLLNKLNIYCRYVKLTEREGRVTAVYSLPYSEKEIDPDTVLEMISLMKQTIDGIIPEFYEL</sequence>
<evidence type="ECO:0000313" key="2">
    <source>
        <dbReference type="Proteomes" id="UP001172142"/>
    </source>
</evidence>
<dbReference type="Proteomes" id="UP001172142">
    <property type="component" value="Unassembled WGS sequence"/>
</dbReference>
<name>A0ABT8N9P9_9BACL</name>
<evidence type="ECO:0000313" key="1">
    <source>
        <dbReference type="EMBL" id="MDN7244618.1"/>
    </source>
</evidence>
<proteinExistence type="predicted"/>
<dbReference type="RefSeq" id="WP_301855065.1">
    <property type="nucleotide sequence ID" value="NZ_JAUJWU010000001.1"/>
</dbReference>
<keyword evidence="2" id="KW-1185">Reference proteome</keyword>
<reference evidence="1 2" key="1">
    <citation type="submission" date="2023-07" db="EMBL/GenBank/DDBJ databases">
        <title>Novel species in genus Planococcus.</title>
        <authorList>
            <person name="Ning S."/>
        </authorList>
    </citation>
    <scope>NUCLEOTIDE SEQUENCE [LARGE SCALE GENOMIC DNA]</scope>
    <source>
        <strain evidence="1 2">N017</strain>
    </source>
</reference>
<gene>
    <name evidence="1" type="ORF">QWY13_03850</name>
</gene>
<organism evidence="1 2">
    <name type="scientific">Planococcus shenhongbingii</name>
    <dbReference type="NCBI Taxonomy" id="3058398"/>
    <lineage>
        <taxon>Bacteria</taxon>
        <taxon>Bacillati</taxon>
        <taxon>Bacillota</taxon>
        <taxon>Bacilli</taxon>
        <taxon>Bacillales</taxon>
        <taxon>Caryophanaceae</taxon>
        <taxon>Planococcus</taxon>
    </lineage>
</organism>
<protein>
    <submittedName>
        <fullName evidence="1">YbjN domain-containing protein</fullName>
    </submittedName>
</protein>